<keyword evidence="4" id="KW-0472">Membrane</keyword>
<keyword evidence="6" id="KW-0378">Hydrolase</keyword>
<dbReference type="EMBL" id="CP036273">
    <property type="protein sequence ID" value="QDU22305.1"/>
    <property type="molecule type" value="Genomic_DNA"/>
</dbReference>
<protein>
    <submittedName>
        <fullName evidence="6">ATP-dependent zinc metalloprotease FtsH 3</fullName>
        <ecNumber evidence="6">3.4.24.-</ecNumber>
    </submittedName>
</protein>
<dbReference type="SUPFAM" id="SSF52540">
    <property type="entry name" value="P-loop containing nucleoside triphosphate hydrolases"/>
    <property type="match status" value="1"/>
</dbReference>
<keyword evidence="2" id="KW-0547">Nucleotide-binding</keyword>
<dbReference type="RefSeq" id="WP_145241934.1">
    <property type="nucleotide sequence ID" value="NZ_CP036273.1"/>
</dbReference>
<keyword evidence="6" id="KW-0645">Protease</keyword>
<keyword evidence="4" id="KW-0812">Transmembrane</keyword>
<evidence type="ECO:0000313" key="7">
    <source>
        <dbReference type="Proteomes" id="UP000319576"/>
    </source>
</evidence>
<feature type="transmembrane region" description="Helical" evidence="4">
    <location>
        <begin position="123"/>
        <end position="143"/>
    </location>
</feature>
<feature type="domain" description="AAA+ ATPase" evidence="5">
    <location>
        <begin position="242"/>
        <end position="368"/>
    </location>
</feature>
<dbReference type="CDD" id="cd19481">
    <property type="entry name" value="RecA-like_protease"/>
    <property type="match status" value="1"/>
</dbReference>
<evidence type="ECO:0000259" key="5">
    <source>
        <dbReference type="SMART" id="SM00382"/>
    </source>
</evidence>
<dbReference type="OrthoDB" id="9806903at2"/>
<evidence type="ECO:0000256" key="1">
    <source>
        <dbReference type="ARBA" id="ARBA00006914"/>
    </source>
</evidence>
<dbReference type="InterPro" id="IPR003959">
    <property type="entry name" value="ATPase_AAA_core"/>
</dbReference>
<dbReference type="SMART" id="SM00382">
    <property type="entry name" value="AAA"/>
    <property type="match status" value="1"/>
</dbReference>
<proteinExistence type="inferred from homology"/>
<dbReference type="InterPro" id="IPR050221">
    <property type="entry name" value="26S_Proteasome_ATPase"/>
</dbReference>
<evidence type="ECO:0000256" key="2">
    <source>
        <dbReference type="ARBA" id="ARBA00022741"/>
    </source>
</evidence>
<dbReference type="EC" id="3.4.24.-" evidence="6"/>
<keyword evidence="6" id="KW-0482">Metalloprotease</keyword>
<dbReference type="Gene3D" id="1.10.8.60">
    <property type="match status" value="1"/>
</dbReference>
<dbReference type="GO" id="GO:0016887">
    <property type="term" value="F:ATP hydrolysis activity"/>
    <property type="evidence" value="ECO:0007669"/>
    <property type="project" value="InterPro"/>
</dbReference>
<evidence type="ECO:0000256" key="3">
    <source>
        <dbReference type="ARBA" id="ARBA00022840"/>
    </source>
</evidence>
<feature type="transmembrane region" description="Helical" evidence="4">
    <location>
        <begin position="12"/>
        <end position="43"/>
    </location>
</feature>
<dbReference type="Pfam" id="PF00004">
    <property type="entry name" value="AAA"/>
    <property type="match status" value="1"/>
</dbReference>
<organism evidence="6 7">
    <name type="scientific">Urbifossiella limnaea</name>
    <dbReference type="NCBI Taxonomy" id="2528023"/>
    <lineage>
        <taxon>Bacteria</taxon>
        <taxon>Pseudomonadati</taxon>
        <taxon>Planctomycetota</taxon>
        <taxon>Planctomycetia</taxon>
        <taxon>Gemmatales</taxon>
        <taxon>Gemmataceae</taxon>
        <taxon>Urbifossiella</taxon>
    </lineage>
</organism>
<dbReference type="Gene3D" id="3.40.50.300">
    <property type="entry name" value="P-loop containing nucleotide triphosphate hydrolases"/>
    <property type="match status" value="1"/>
</dbReference>
<dbReference type="InterPro" id="IPR003593">
    <property type="entry name" value="AAA+_ATPase"/>
</dbReference>
<accession>A0A517XXT4</accession>
<dbReference type="InterPro" id="IPR027417">
    <property type="entry name" value="P-loop_NTPase"/>
</dbReference>
<dbReference type="GO" id="GO:0008237">
    <property type="term" value="F:metallopeptidase activity"/>
    <property type="evidence" value="ECO:0007669"/>
    <property type="project" value="UniProtKB-KW"/>
</dbReference>
<dbReference type="KEGG" id="uli:ETAA1_42830"/>
<keyword evidence="4" id="KW-1133">Transmembrane helix</keyword>
<dbReference type="AlphaFoldDB" id="A0A517XXT4"/>
<keyword evidence="7" id="KW-1185">Reference proteome</keyword>
<evidence type="ECO:0000313" key="6">
    <source>
        <dbReference type="EMBL" id="QDU22305.1"/>
    </source>
</evidence>
<evidence type="ECO:0000256" key="4">
    <source>
        <dbReference type="SAM" id="Phobius"/>
    </source>
</evidence>
<dbReference type="Proteomes" id="UP000319576">
    <property type="component" value="Chromosome"/>
</dbReference>
<keyword evidence="3" id="KW-0067">ATP-binding</keyword>
<comment type="similarity">
    <text evidence="1">Belongs to the AAA ATPase family.</text>
</comment>
<gene>
    <name evidence="6" type="primary">ftsH3</name>
    <name evidence="6" type="ORF">ETAA1_42830</name>
</gene>
<dbReference type="GO" id="GO:0005524">
    <property type="term" value="F:ATP binding"/>
    <property type="evidence" value="ECO:0007669"/>
    <property type="project" value="UniProtKB-KW"/>
</dbReference>
<name>A0A517XXT4_9BACT</name>
<reference evidence="6 7" key="1">
    <citation type="submission" date="2019-02" db="EMBL/GenBank/DDBJ databases">
        <title>Deep-cultivation of Planctomycetes and their phenomic and genomic characterization uncovers novel biology.</title>
        <authorList>
            <person name="Wiegand S."/>
            <person name="Jogler M."/>
            <person name="Boedeker C."/>
            <person name="Pinto D."/>
            <person name="Vollmers J."/>
            <person name="Rivas-Marin E."/>
            <person name="Kohn T."/>
            <person name="Peeters S.H."/>
            <person name="Heuer A."/>
            <person name="Rast P."/>
            <person name="Oberbeckmann S."/>
            <person name="Bunk B."/>
            <person name="Jeske O."/>
            <person name="Meyerdierks A."/>
            <person name="Storesund J.E."/>
            <person name="Kallscheuer N."/>
            <person name="Luecker S."/>
            <person name="Lage O.M."/>
            <person name="Pohl T."/>
            <person name="Merkel B.J."/>
            <person name="Hornburger P."/>
            <person name="Mueller R.-W."/>
            <person name="Bruemmer F."/>
            <person name="Labrenz M."/>
            <person name="Spormann A.M."/>
            <person name="Op den Camp H."/>
            <person name="Overmann J."/>
            <person name="Amann R."/>
            <person name="Jetten M.S.M."/>
            <person name="Mascher T."/>
            <person name="Medema M.H."/>
            <person name="Devos D.P."/>
            <person name="Kaster A.-K."/>
            <person name="Ovreas L."/>
            <person name="Rohde M."/>
            <person name="Galperin M.Y."/>
            <person name="Jogler C."/>
        </authorList>
    </citation>
    <scope>NUCLEOTIDE SEQUENCE [LARGE SCALE GENOMIC DNA]</scope>
    <source>
        <strain evidence="6 7">ETA_A1</strain>
    </source>
</reference>
<sequence length="471" mass="51192">MSRVPPLLAVDFATVGAAVALVLIGLVAAGVVVSYFAGVSPVVEKHLGRPWKRGAVITRPLLQWERVNLFLALEALREASDARPVIGMGYWNELTPALAANASRNAPVEYTVRATSLSRSTKVVVSGLYLLATPGLAPFVAMLSRTALDILAPTADDAQKALDRVLAEARERNVYRGQVLMVEQAGPAGADGEPDFQIRFHDLPAVSRDQIILPDEVLQVVERNVIGLLTHADTLRKAGRGTRHGVLFHGPPGVGKTLVTKYLARACPAYTVILLTGRQLRLVRESCQLARLLQPALVVIEDVDLIALDRADNPDTTLLHDLMDQMDGLGTKADVIFLLTTNRPRMLERALAARPGRVDQAVYFPLPDRDCRRRLFEHFTHGLDLSAVEAGPLLDRTEGASPAFVEELFRKAALLAAERGEKSHPLRLTTADFDSALRELVEFGGALTRNLLGFRDEPDSGNAGMGFGPRN</sequence>
<dbReference type="GO" id="GO:0006508">
    <property type="term" value="P:proteolysis"/>
    <property type="evidence" value="ECO:0007669"/>
    <property type="project" value="UniProtKB-KW"/>
</dbReference>
<dbReference type="PANTHER" id="PTHR23073">
    <property type="entry name" value="26S PROTEASOME REGULATORY SUBUNIT"/>
    <property type="match status" value="1"/>
</dbReference>